<dbReference type="SUPFAM" id="SSF47565">
    <property type="entry name" value="Insect pheromone/odorant-binding proteins"/>
    <property type="match status" value="1"/>
</dbReference>
<evidence type="ECO:0000256" key="1">
    <source>
        <dbReference type="SAM" id="SignalP"/>
    </source>
</evidence>
<dbReference type="Pfam" id="PF01395">
    <property type="entry name" value="PBP_GOBP"/>
    <property type="match status" value="1"/>
</dbReference>
<reference evidence="2" key="1">
    <citation type="submission" date="2016-09" db="EMBL/GenBank/DDBJ databases">
        <title>The developmental transcriptome of the bamboo snout beetle Cyrtotrachelus buqueti and insights into pheromone-binding proteins.</title>
        <authorList>
            <person name="Su T."/>
            <person name="Yang H."/>
        </authorList>
    </citation>
    <scope>NUCLEOTIDE SEQUENCE</scope>
</reference>
<dbReference type="InterPro" id="IPR006170">
    <property type="entry name" value="PBP/GOBP"/>
</dbReference>
<gene>
    <name evidence="2" type="primary">PBP16</name>
</gene>
<dbReference type="Gene3D" id="1.10.238.20">
    <property type="entry name" value="Pheromone/general odorant binding protein domain"/>
    <property type="match status" value="1"/>
</dbReference>
<feature type="chain" id="PRO_5012137143" evidence="1">
    <location>
        <begin position="20"/>
        <end position="135"/>
    </location>
</feature>
<dbReference type="EMBL" id="KX814436">
    <property type="protein sequence ID" value="APG79377.1"/>
    <property type="molecule type" value="mRNA"/>
</dbReference>
<evidence type="ECO:0000313" key="2">
    <source>
        <dbReference type="EMBL" id="APG79377.1"/>
    </source>
</evidence>
<sequence length="135" mass="15095">MKFVVLFCVVLLLATVVSSKKHHKNNNEVTPKKAFKECQKNATTRIDKQAVKKYKKKEVDSMPQNYGEHLLCIYKATGYIGEDGVVNQDVLKKKITKKAQPSQNVDTLLQECGAAKADPKQTAINLDSCLTKNNL</sequence>
<keyword evidence="1" id="KW-0732">Signal</keyword>
<protein>
    <submittedName>
        <fullName evidence="2">Pheromone binding protein 16</fullName>
    </submittedName>
</protein>
<accession>A0A1L3KPQ9</accession>
<name>A0A1L3KPQ9_9CUCU</name>
<dbReference type="AlphaFoldDB" id="A0A1L3KPQ9"/>
<organism evidence="2">
    <name type="scientific">Cyrtotrachelus buqueti</name>
    <dbReference type="NCBI Taxonomy" id="1892066"/>
    <lineage>
        <taxon>Eukaryota</taxon>
        <taxon>Metazoa</taxon>
        <taxon>Ecdysozoa</taxon>
        <taxon>Arthropoda</taxon>
        <taxon>Hexapoda</taxon>
        <taxon>Insecta</taxon>
        <taxon>Pterygota</taxon>
        <taxon>Neoptera</taxon>
        <taxon>Endopterygota</taxon>
        <taxon>Coleoptera</taxon>
        <taxon>Polyphaga</taxon>
        <taxon>Cucujiformia</taxon>
        <taxon>Curculionidae</taxon>
        <taxon>Dryophthorinae</taxon>
        <taxon>Cyrtotrachelus</taxon>
    </lineage>
</organism>
<dbReference type="InterPro" id="IPR036728">
    <property type="entry name" value="PBP_GOBP_sf"/>
</dbReference>
<proteinExistence type="evidence at transcript level"/>
<feature type="signal peptide" evidence="1">
    <location>
        <begin position="1"/>
        <end position="19"/>
    </location>
</feature>
<dbReference type="GO" id="GO:0005549">
    <property type="term" value="F:odorant binding"/>
    <property type="evidence" value="ECO:0007669"/>
    <property type="project" value="InterPro"/>
</dbReference>